<name>A0A3R6KXE3_9FIRM</name>
<keyword evidence="2" id="KW-0560">Oxidoreductase</keyword>
<dbReference type="PANTHER" id="PTHR30004">
    <property type="entry name" value="4-HYDROXYTHREONINE-4-PHOSPHATE DEHYDROGENASE"/>
    <property type="match status" value="1"/>
</dbReference>
<keyword evidence="3" id="KW-0520">NAD</keyword>
<dbReference type="Pfam" id="PF04166">
    <property type="entry name" value="PdxA"/>
    <property type="match status" value="1"/>
</dbReference>
<evidence type="ECO:0000313" key="4">
    <source>
        <dbReference type="EMBL" id="RHG60066.1"/>
    </source>
</evidence>
<gene>
    <name evidence="4" type="ORF">DW252_09770</name>
</gene>
<proteinExistence type="predicted"/>
<evidence type="ECO:0000256" key="2">
    <source>
        <dbReference type="ARBA" id="ARBA00023002"/>
    </source>
</evidence>
<organism evidence="4 5">
    <name type="scientific">Coprococcus comes</name>
    <dbReference type="NCBI Taxonomy" id="410072"/>
    <lineage>
        <taxon>Bacteria</taxon>
        <taxon>Bacillati</taxon>
        <taxon>Bacillota</taxon>
        <taxon>Clostridia</taxon>
        <taxon>Lachnospirales</taxon>
        <taxon>Lachnospiraceae</taxon>
        <taxon>Coprococcus</taxon>
    </lineage>
</organism>
<dbReference type="InterPro" id="IPR005255">
    <property type="entry name" value="PdxA_fam"/>
</dbReference>
<evidence type="ECO:0000313" key="5">
    <source>
        <dbReference type="Proteomes" id="UP000286595"/>
    </source>
</evidence>
<reference evidence="4 5" key="1">
    <citation type="submission" date="2018-08" db="EMBL/GenBank/DDBJ databases">
        <title>A genome reference for cultivated species of the human gut microbiota.</title>
        <authorList>
            <person name="Zou Y."/>
            <person name="Xue W."/>
            <person name="Luo G."/>
        </authorList>
    </citation>
    <scope>NUCLEOTIDE SEQUENCE [LARGE SCALE GENOMIC DNA]</scope>
    <source>
        <strain evidence="4 5">AM22-12LB</strain>
    </source>
</reference>
<sequence length="335" mass="35895">MNEKPVLGIMLGDAAGVGPEIIAKVASDGFLTEQCKPIIIGDLRIFNRALKVIGKDVQLQVIEDANEADWTKGIPFLDRKNLDPECAPFGIQSVESGAACLDMLDTGISLYQQGKIEGFSFAPLNKAAMKEAGCHYESEHHYMAHLLNHTAPFGEINVCENVWTTRTTSHIPINEVSSHLTLESIGRAIRLSDYSLKNAGIEKPSIAVAALNPHAGENGTCGREEIDVIKPAIEAAQANGIDAHGPFPSDTLFIKAFNGDFDGVVTMYHDQGQIALKLKGFDQGITIAGGFKPPIVTCGHGTAYDIAGKNIVKTSAFENAVKMTARMANAAKAKH</sequence>
<dbReference type="Proteomes" id="UP000286595">
    <property type="component" value="Unassembled WGS sequence"/>
</dbReference>
<keyword evidence="1" id="KW-0479">Metal-binding</keyword>
<dbReference type="GO" id="GO:0051287">
    <property type="term" value="F:NAD binding"/>
    <property type="evidence" value="ECO:0007669"/>
    <property type="project" value="InterPro"/>
</dbReference>
<evidence type="ECO:0000256" key="3">
    <source>
        <dbReference type="ARBA" id="ARBA00023027"/>
    </source>
</evidence>
<dbReference type="GO" id="GO:0046872">
    <property type="term" value="F:metal ion binding"/>
    <property type="evidence" value="ECO:0007669"/>
    <property type="project" value="UniProtKB-KW"/>
</dbReference>
<dbReference type="GO" id="GO:0016491">
    <property type="term" value="F:oxidoreductase activity"/>
    <property type="evidence" value="ECO:0007669"/>
    <property type="project" value="UniProtKB-KW"/>
</dbReference>
<dbReference type="PANTHER" id="PTHR30004:SF3">
    <property type="entry name" value="4-HYDROXYTHREONINE-4-PHOSPHATE DEHYDROGENASE 2-RELATED"/>
    <property type="match status" value="1"/>
</dbReference>
<dbReference type="SUPFAM" id="SSF53659">
    <property type="entry name" value="Isocitrate/Isopropylmalate dehydrogenase-like"/>
    <property type="match status" value="1"/>
</dbReference>
<protein>
    <submittedName>
        <fullName evidence="4">4-hydroxythreonine-4-phosphate dehydrogenase PdxA</fullName>
    </submittedName>
</protein>
<comment type="caution">
    <text evidence="4">The sequence shown here is derived from an EMBL/GenBank/DDBJ whole genome shotgun (WGS) entry which is preliminary data.</text>
</comment>
<dbReference type="AlphaFoldDB" id="A0A3R6KXE3"/>
<dbReference type="EMBL" id="QRIM01000010">
    <property type="protein sequence ID" value="RHG60066.1"/>
    <property type="molecule type" value="Genomic_DNA"/>
</dbReference>
<dbReference type="RefSeq" id="WP_118218308.1">
    <property type="nucleotide sequence ID" value="NZ_QRIM01000010.1"/>
</dbReference>
<evidence type="ECO:0000256" key="1">
    <source>
        <dbReference type="ARBA" id="ARBA00022723"/>
    </source>
</evidence>
<dbReference type="Gene3D" id="3.40.718.10">
    <property type="entry name" value="Isopropylmalate Dehydrogenase"/>
    <property type="match status" value="1"/>
</dbReference>
<accession>A0A3R6KXE3</accession>